<dbReference type="InterPro" id="IPR010921">
    <property type="entry name" value="Trp_repressor/repl_initiator"/>
</dbReference>
<dbReference type="GO" id="GO:0004803">
    <property type="term" value="F:transposase activity"/>
    <property type="evidence" value="ECO:0007669"/>
    <property type="project" value="InterPro"/>
</dbReference>
<evidence type="ECO:0000313" key="2">
    <source>
        <dbReference type="Proteomes" id="UP000230027"/>
    </source>
</evidence>
<dbReference type="GO" id="GO:0006313">
    <property type="term" value="P:DNA transposition"/>
    <property type="evidence" value="ECO:0007669"/>
    <property type="project" value="InterPro"/>
</dbReference>
<evidence type="ECO:0008006" key="3">
    <source>
        <dbReference type="Google" id="ProtNLM"/>
    </source>
</evidence>
<dbReference type="GO" id="GO:0043565">
    <property type="term" value="F:sequence-specific DNA binding"/>
    <property type="evidence" value="ECO:0007669"/>
    <property type="project" value="InterPro"/>
</dbReference>
<sequence>MEMTRIQRRQFAPEFKLQVVLESLQRDTTMEGVCRKYGIVTSVVVRWRDEFKKRAAMVFADKRTTLTGNGRRMGFSRDNHPMS</sequence>
<dbReference type="Proteomes" id="UP000230027">
    <property type="component" value="Unassembled WGS sequence"/>
</dbReference>
<dbReference type="Pfam" id="PF01527">
    <property type="entry name" value="HTH_Tnp_1"/>
    <property type="match status" value="1"/>
</dbReference>
<evidence type="ECO:0000313" key="1">
    <source>
        <dbReference type="EMBL" id="PIZ64503.1"/>
    </source>
</evidence>
<gene>
    <name evidence="1" type="ORF">COY14_04550</name>
</gene>
<dbReference type="AlphaFoldDB" id="A0A2M7U2W1"/>
<protein>
    <recommendedName>
        <fullName evidence="3">Transposase</fullName>
    </recommendedName>
</protein>
<dbReference type="Gene3D" id="1.10.10.10">
    <property type="entry name" value="Winged helix-like DNA-binding domain superfamily/Winged helix DNA-binding domain"/>
    <property type="match status" value="1"/>
</dbReference>
<dbReference type="InterPro" id="IPR036388">
    <property type="entry name" value="WH-like_DNA-bd_sf"/>
</dbReference>
<reference evidence="2" key="1">
    <citation type="submission" date="2017-09" db="EMBL/GenBank/DDBJ databases">
        <title>Depth-based differentiation of microbial function through sediment-hosted aquifers and enrichment of novel symbionts in the deep terrestrial subsurface.</title>
        <authorList>
            <person name="Probst A.J."/>
            <person name="Ladd B."/>
            <person name="Jarett J.K."/>
            <person name="Geller-Mcgrath D.E."/>
            <person name="Sieber C.M.K."/>
            <person name="Emerson J.B."/>
            <person name="Anantharaman K."/>
            <person name="Thomas B.C."/>
            <person name="Malmstrom R."/>
            <person name="Stieglmeier M."/>
            <person name="Klingl A."/>
            <person name="Woyke T."/>
            <person name="Ryan C.M."/>
            <person name="Banfield J.F."/>
        </authorList>
    </citation>
    <scope>NUCLEOTIDE SEQUENCE [LARGE SCALE GENOMIC DNA]</scope>
</reference>
<organism evidence="1 2">
    <name type="scientific">Candidatus Roizmanbacteria bacterium CG_4_10_14_0_2_um_filter_36_9</name>
    <dbReference type="NCBI Taxonomy" id="1974823"/>
    <lineage>
        <taxon>Bacteria</taxon>
        <taxon>Candidatus Roizmaniibacteriota</taxon>
    </lineage>
</organism>
<name>A0A2M7U2W1_9BACT</name>
<dbReference type="EMBL" id="PFOD01000078">
    <property type="protein sequence ID" value="PIZ64503.1"/>
    <property type="molecule type" value="Genomic_DNA"/>
</dbReference>
<dbReference type="SUPFAM" id="SSF48295">
    <property type="entry name" value="TrpR-like"/>
    <property type="match status" value="1"/>
</dbReference>
<accession>A0A2M7U2W1</accession>
<comment type="caution">
    <text evidence="1">The sequence shown here is derived from an EMBL/GenBank/DDBJ whole genome shotgun (WGS) entry which is preliminary data.</text>
</comment>
<proteinExistence type="predicted"/>
<dbReference type="InterPro" id="IPR002514">
    <property type="entry name" value="Transposase_8"/>
</dbReference>